<dbReference type="SMART" id="SM00304">
    <property type="entry name" value="HAMP"/>
    <property type="match status" value="1"/>
</dbReference>
<dbReference type="RefSeq" id="WP_112990354.1">
    <property type="nucleotide sequence ID" value="NZ_PTLZ01000001.1"/>
</dbReference>
<keyword evidence="5" id="KW-0997">Cell inner membrane</keyword>
<proteinExistence type="predicted"/>
<organism evidence="18 19">
    <name type="scientific">Herminiimonas fonticola</name>
    <dbReference type="NCBI Taxonomy" id="303380"/>
    <lineage>
        <taxon>Bacteria</taxon>
        <taxon>Pseudomonadati</taxon>
        <taxon>Pseudomonadota</taxon>
        <taxon>Betaproteobacteria</taxon>
        <taxon>Burkholderiales</taxon>
        <taxon>Oxalobacteraceae</taxon>
        <taxon>Herminiimonas</taxon>
    </lineage>
</organism>
<comment type="catalytic activity">
    <reaction evidence="1">
        <text>ATP + protein L-histidine = ADP + protein N-phospho-L-histidine.</text>
        <dbReference type="EC" id="2.7.13.3"/>
    </reaction>
</comment>
<dbReference type="GO" id="GO:0000155">
    <property type="term" value="F:phosphorelay sensor kinase activity"/>
    <property type="evidence" value="ECO:0007669"/>
    <property type="project" value="InterPro"/>
</dbReference>
<keyword evidence="19" id="KW-1185">Reference proteome</keyword>
<dbReference type="SUPFAM" id="SSF47384">
    <property type="entry name" value="Homodimeric domain of signal transducing histidine kinase"/>
    <property type="match status" value="1"/>
</dbReference>
<dbReference type="OrthoDB" id="9804645at2"/>
<dbReference type="Pfam" id="PF00672">
    <property type="entry name" value="HAMP"/>
    <property type="match status" value="1"/>
</dbReference>
<dbReference type="InterPro" id="IPR003660">
    <property type="entry name" value="HAMP_dom"/>
</dbReference>
<dbReference type="InterPro" id="IPR036890">
    <property type="entry name" value="HATPase_C_sf"/>
</dbReference>
<keyword evidence="14 15" id="KW-0472">Membrane</keyword>
<evidence type="ECO:0000313" key="18">
    <source>
        <dbReference type="EMBL" id="TDN93633.1"/>
    </source>
</evidence>
<dbReference type="CDD" id="cd00082">
    <property type="entry name" value="HisKA"/>
    <property type="match status" value="1"/>
</dbReference>
<dbReference type="SUPFAM" id="SSF158472">
    <property type="entry name" value="HAMP domain-like"/>
    <property type="match status" value="1"/>
</dbReference>
<evidence type="ECO:0000259" key="17">
    <source>
        <dbReference type="PROSITE" id="PS50885"/>
    </source>
</evidence>
<keyword evidence="8 15" id="KW-0812">Transmembrane</keyword>
<dbReference type="InterPro" id="IPR050980">
    <property type="entry name" value="2C_sensor_his_kinase"/>
</dbReference>
<keyword evidence="9" id="KW-0547">Nucleotide-binding</keyword>
<dbReference type="InterPro" id="IPR003594">
    <property type="entry name" value="HATPase_dom"/>
</dbReference>
<evidence type="ECO:0000256" key="5">
    <source>
        <dbReference type="ARBA" id="ARBA00022519"/>
    </source>
</evidence>
<evidence type="ECO:0000256" key="6">
    <source>
        <dbReference type="ARBA" id="ARBA00022553"/>
    </source>
</evidence>
<comment type="subcellular location">
    <subcellularLocation>
        <location evidence="2">Cell inner membrane</location>
        <topology evidence="2">Multi-pass membrane protein</topology>
    </subcellularLocation>
</comment>
<dbReference type="InterPro" id="IPR036097">
    <property type="entry name" value="HisK_dim/P_sf"/>
</dbReference>
<dbReference type="PROSITE" id="PS50885">
    <property type="entry name" value="HAMP"/>
    <property type="match status" value="1"/>
</dbReference>
<evidence type="ECO:0000256" key="14">
    <source>
        <dbReference type="ARBA" id="ARBA00023136"/>
    </source>
</evidence>
<evidence type="ECO:0000256" key="11">
    <source>
        <dbReference type="ARBA" id="ARBA00022840"/>
    </source>
</evidence>
<evidence type="ECO:0000256" key="1">
    <source>
        <dbReference type="ARBA" id="ARBA00000085"/>
    </source>
</evidence>
<evidence type="ECO:0000256" key="7">
    <source>
        <dbReference type="ARBA" id="ARBA00022679"/>
    </source>
</evidence>
<dbReference type="Pfam" id="PF00512">
    <property type="entry name" value="HisKA"/>
    <property type="match status" value="1"/>
</dbReference>
<dbReference type="PRINTS" id="PR00344">
    <property type="entry name" value="BCTRLSENSOR"/>
</dbReference>
<dbReference type="PROSITE" id="PS50109">
    <property type="entry name" value="HIS_KIN"/>
    <property type="match status" value="1"/>
</dbReference>
<protein>
    <recommendedName>
        <fullName evidence="3">histidine kinase</fullName>
        <ecNumber evidence="3">2.7.13.3</ecNumber>
    </recommendedName>
</protein>
<feature type="domain" description="Histidine kinase" evidence="16">
    <location>
        <begin position="163"/>
        <end position="359"/>
    </location>
</feature>
<dbReference type="SMART" id="SM00387">
    <property type="entry name" value="HATPase_c"/>
    <property type="match status" value="1"/>
</dbReference>
<dbReference type="AlphaFoldDB" id="A0A4R6GFM4"/>
<reference evidence="18 19" key="1">
    <citation type="submission" date="2019-03" db="EMBL/GenBank/DDBJ databases">
        <title>Genomic Encyclopedia of Type Strains, Phase IV (KMG-IV): sequencing the most valuable type-strain genomes for metagenomic binning, comparative biology and taxonomic classification.</title>
        <authorList>
            <person name="Goeker M."/>
        </authorList>
    </citation>
    <scope>NUCLEOTIDE SEQUENCE [LARGE SCALE GENOMIC DNA]</scope>
    <source>
        <strain evidence="18 19">DSM 18555</strain>
    </source>
</reference>
<dbReference type="EMBL" id="SNWF01000004">
    <property type="protein sequence ID" value="TDN93633.1"/>
    <property type="molecule type" value="Genomic_DNA"/>
</dbReference>
<dbReference type="Gene3D" id="1.10.287.130">
    <property type="match status" value="1"/>
</dbReference>
<keyword evidence="13" id="KW-0902">Two-component regulatory system</keyword>
<keyword evidence="6" id="KW-0597">Phosphoprotein</keyword>
<name>A0A4R6GFM4_9BURK</name>
<feature type="domain" description="HAMP" evidence="17">
    <location>
        <begin position="103"/>
        <end position="155"/>
    </location>
</feature>
<evidence type="ECO:0000256" key="8">
    <source>
        <dbReference type="ARBA" id="ARBA00022692"/>
    </source>
</evidence>
<keyword evidence="10 18" id="KW-0418">Kinase</keyword>
<keyword evidence="11" id="KW-0067">ATP-binding</keyword>
<dbReference type="PANTHER" id="PTHR44936:SF5">
    <property type="entry name" value="SENSOR HISTIDINE KINASE ENVZ"/>
    <property type="match status" value="1"/>
</dbReference>
<dbReference type="SMART" id="SM00388">
    <property type="entry name" value="HisKA"/>
    <property type="match status" value="1"/>
</dbReference>
<sequence>MKRLLPNTIFSRLFALIVLAIIVSHVMTFILVVNFFGRDFPPPPPPQFSAHADSRSVEFSVNRPPPPSLQIAGYNVPHLPPGLWIGLIMQLLTLTATAWFGARFLARPMQQIAHASAQLANNLYSVPMAVQGPDEVRQTASVFNDMQRKVREQIEERERFLAAVSHDLRTPLTRMKLRIENLAENYAKPKLRDDISEMAVMLDATLDYLRGRVSNEDLQLLDVQALIEVIVEDARANGDSVRMLGNTEPLFTKPIALRRCLMNLVENALRYGGDAVVSLIDTPTTLLIEVRDHGPGIPPEKMEAVFEPFVRLDPSRNKALGGVGLGLSIAREAAIQCDGHLTLRNAPDGGLIASIAITR</sequence>
<dbReference type="GO" id="GO:0005886">
    <property type="term" value="C:plasma membrane"/>
    <property type="evidence" value="ECO:0007669"/>
    <property type="project" value="UniProtKB-SubCell"/>
</dbReference>
<evidence type="ECO:0000256" key="3">
    <source>
        <dbReference type="ARBA" id="ARBA00012438"/>
    </source>
</evidence>
<dbReference type="GO" id="GO:0005524">
    <property type="term" value="F:ATP binding"/>
    <property type="evidence" value="ECO:0007669"/>
    <property type="project" value="UniProtKB-KW"/>
</dbReference>
<evidence type="ECO:0000256" key="2">
    <source>
        <dbReference type="ARBA" id="ARBA00004429"/>
    </source>
</evidence>
<evidence type="ECO:0000256" key="15">
    <source>
        <dbReference type="SAM" id="Phobius"/>
    </source>
</evidence>
<dbReference type="Proteomes" id="UP000294737">
    <property type="component" value="Unassembled WGS sequence"/>
</dbReference>
<dbReference type="PANTHER" id="PTHR44936">
    <property type="entry name" value="SENSOR PROTEIN CREC"/>
    <property type="match status" value="1"/>
</dbReference>
<evidence type="ECO:0000256" key="12">
    <source>
        <dbReference type="ARBA" id="ARBA00022989"/>
    </source>
</evidence>
<keyword evidence="12 15" id="KW-1133">Transmembrane helix</keyword>
<evidence type="ECO:0000259" key="16">
    <source>
        <dbReference type="PROSITE" id="PS50109"/>
    </source>
</evidence>
<accession>A0A4R6GFM4</accession>
<evidence type="ECO:0000256" key="9">
    <source>
        <dbReference type="ARBA" id="ARBA00022741"/>
    </source>
</evidence>
<dbReference type="InterPro" id="IPR004358">
    <property type="entry name" value="Sig_transdc_His_kin-like_C"/>
</dbReference>
<evidence type="ECO:0000256" key="10">
    <source>
        <dbReference type="ARBA" id="ARBA00022777"/>
    </source>
</evidence>
<dbReference type="Pfam" id="PF02518">
    <property type="entry name" value="HATPase_c"/>
    <property type="match status" value="1"/>
</dbReference>
<keyword evidence="7" id="KW-0808">Transferase</keyword>
<feature type="transmembrane region" description="Helical" evidence="15">
    <location>
        <begin position="12"/>
        <end position="36"/>
    </location>
</feature>
<feature type="transmembrane region" description="Helical" evidence="15">
    <location>
        <begin position="83"/>
        <end position="102"/>
    </location>
</feature>
<dbReference type="SUPFAM" id="SSF55874">
    <property type="entry name" value="ATPase domain of HSP90 chaperone/DNA topoisomerase II/histidine kinase"/>
    <property type="match status" value="1"/>
</dbReference>
<dbReference type="EC" id="2.7.13.3" evidence="3"/>
<keyword evidence="4" id="KW-1003">Cell membrane</keyword>
<gene>
    <name evidence="18" type="ORF">EV677_0163</name>
</gene>
<dbReference type="Gene3D" id="3.30.565.10">
    <property type="entry name" value="Histidine kinase-like ATPase, C-terminal domain"/>
    <property type="match status" value="1"/>
</dbReference>
<dbReference type="CDD" id="cd06225">
    <property type="entry name" value="HAMP"/>
    <property type="match status" value="1"/>
</dbReference>
<dbReference type="InterPro" id="IPR003661">
    <property type="entry name" value="HisK_dim/P_dom"/>
</dbReference>
<evidence type="ECO:0000256" key="13">
    <source>
        <dbReference type="ARBA" id="ARBA00023012"/>
    </source>
</evidence>
<comment type="caution">
    <text evidence="18">The sequence shown here is derived from an EMBL/GenBank/DDBJ whole genome shotgun (WGS) entry which is preliminary data.</text>
</comment>
<evidence type="ECO:0000313" key="19">
    <source>
        <dbReference type="Proteomes" id="UP000294737"/>
    </source>
</evidence>
<dbReference type="InterPro" id="IPR005467">
    <property type="entry name" value="His_kinase_dom"/>
</dbReference>
<evidence type="ECO:0000256" key="4">
    <source>
        <dbReference type="ARBA" id="ARBA00022475"/>
    </source>
</evidence>